<gene>
    <name evidence="2" type="ORF">EHQ60_11120</name>
</gene>
<evidence type="ECO:0000313" key="2">
    <source>
        <dbReference type="EMBL" id="TGL70008.1"/>
    </source>
</evidence>
<comment type="caution">
    <text evidence="2">The sequence shown here is derived from an EMBL/GenBank/DDBJ whole genome shotgun (WGS) entry which is preliminary data.</text>
</comment>
<dbReference type="InterPro" id="IPR032774">
    <property type="entry name" value="WG_beta_rep"/>
</dbReference>
<keyword evidence="3" id="KW-1185">Reference proteome</keyword>
<proteinExistence type="predicted"/>
<dbReference type="PANTHER" id="PTHR37841">
    <property type="entry name" value="GLR2918 PROTEIN"/>
    <property type="match status" value="1"/>
</dbReference>
<protein>
    <submittedName>
        <fullName evidence="2">WG repeat-containing protein</fullName>
    </submittedName>
</protein>
<evidence type="ECO:0000256" key="1">
    <source>
        <dbReference type="SAM" id="SignalP"/>
    </source>
</evidence>
<organism evidence="2 3">
    <name type="scientific">Leptospira levettii</name>
    <dbReference type="NCBI Taxonomy" id="2023178"/>
    <lineage>
        <taxon>Bacteria</taxon>
        <taxon>Pseudomonadati</taxon>
        <taxon>Spirochaetota</taxon>
        <taxon>Spirochaetia</taxon>
        <taxon>Leptospirales</taxon>
        <taxon>Leptospiraceae</taxon>
        <taxon>Leptospira</taxon>
    </lineage>
</organism>
<dbReference type="EMBL" id="RQGI01000042">
    <property type="protein sequence ID" value="TGL70008.1"/>
    <property type="molecule type" value="Genomic_DNA"/>
</dbReference>
<evidence type="ECO:0000313" key="3">
    <source>
        <dbReference type="Proteomes" id="UP000297352"/>
    </source>
</evidence>
<dbReference type="Pfam" id="PF14903">
    <property type="entry name" value="WG_beta_rep"/>
    <property type="match status" value="3"/>
</dbReference>
<feature type="chain" id="PRO_5047153747" evidence="1">
    <location>
        <begin position="20"/>
        <end position="197"/>
    </location>
</feature>
<feature type="signal peptide" evidence="1">
    <location>
        <begin position="1"/>
        <end position="19"/>
    </location>
</feature>
<keyword evidence="1" id="KW-0732">Signal</keyword>
<dbReference type="PANTHER" id="PTHR37841:SF1">
    <property type="entry name" value="DUF3298 DOMAIN-CONTAINING PROTEIN"/>
    <property type="match status" value="1"/>
</dbReference>
<reference evidence="3" key="1">
    <citation type="journal article" date="2019" name="PLoS Negl. Trop. Dis.">
        <title>Revisiting the worldwide diversity of Leptospira species in the environment.</title>
        <authorList>
            <person name="Vincent A.T."/>
            <person name="Schiettekatte O."/>
            <person name="Bourhy P."/>
            <person name="Veyrier F.J."/>
            <person name="Picardeau M."/>
        </authorList>
    </citation>
    <scope>NUCLEOTIDE SEQUENCE [LARGE SCALE GENOMIC DNA]</scope>
    <source>
        <strain evidence="3">201702449</strain>
    </source>
</reference>
<dbReference type="Proteomes" id="UP000297352">
    <property type="component" value="Unassembled WGS sequence"/>
</dbReference>
<name>A0ABY2MMM8_9LEPT</name>
<dbReference type="RefSeq" id="WP_135687458.1">
    <property type="nucleotide sequence ID" value="NZ_RQGI01000042.1"/>
</dbReference>
<accession>A0ABY2MMM8</accession>
<sequence>MYQKYFYISLFLMAGSLFAQSKGITSFEENGLYGFKNKKGKVIIEPQYEQTMEFTKSGVAFVVSKNKWICIDTKNKFLLESFLYDNGPDYIVESLARYVEEGKMGFHNERCQKVIEAQYDFAYPFENGYAIVCNGCELKPEGEHKRIVGGKYGVIDKKGNLVIPIDSEAIISVDAKKRIAEVKQDGKTVKVKWKARS</sequence>